<dbReference type="FunFam" id="1.25.40.10:FF:000031">
    <property type="entry name" value="Pentatricopeptide repeat-containing protein mitochondrial"/>
    <property type="match status" value="1"/>
</dbReference>
<keyword evidence="1" id="KW-0677">Repeat</keyword>
<dbReference type="Pfam" id="PF01535">
    <property type="entry name" value="PPR"/>
    <property type="match status" value="2"/>
</dbReference>
<dbReference type="InterPro" id="IPR011990">
    <property type="entry name" value="TPR-like_helical_dom_sf"/>
</dbReference>
<dbReference type="AlphaFoldDB" id="A0A6G1DSG4"/>
<dbReference type="EMBL" id="SPHZ02000006">
    <property type="protein sequence ID" value="KAF0915437.1"/>
    <property type="molecule type" value="Genomic_DNA"/>
</dbReference>
<dbReference type="SUPFAM" id="SSF48452">
    <property type="entry name" value="TPR-like"/>
    <property type="match status" value="1"/>
</dbReference>
<sequence>MLSRGGHARKVFDIVPAPDTVLWNTLLAGLSGSEALESFVRMVSSESVRPDAITLASVLPAASEVADVTMGKCVHVVAEKGGLAEHEHVLTGLISLYTKLNYMESARKAFDVMPEKTMESWNAMISGYAQNGLTEMAIALLSLSKCWIITEEDLEPNGYVMTVLIDMYTECGSISEARSIFKNINNKNVVSWNAMITGYGFHGQGAEALQLYKDMLDANLLPTSATFLLVLHAATEAGQLKEAFELISEFPKSATGPGVWGALLGACMVHKDSDLAKLASQKLFELNPENSGYYVLLSNLHTSKKQYSEAAVVRQEAKRRQLVKTSGYTLVKIGEKPHVFMAGDRAHPQSEAICLYLEKLTSKMIEAGYRPEIEAALYGVEEEEKEHMVKVHSEKLAIAFGLLSTEPGTEIRIIKNLRVCLDCHNATKFISKVVWLKEFQVSEDKTCAINLETGVSNQLSEIIKKWLRSGQTLAVGNVEYKTTIEARLGIYYLCSDAVMEVMWGLKNLMKSLVSDEKSDLTNEDRLQMCQGMKIVLDRHGIDATRDELDDLKLATALKLVRYPEDKSRSAVLQR</sequence>
<protein>
    <recommendedName>
        <fullName evidence="4">DYW domain-containing protein</fullName>
    </recommendedName>
</protein>
<name>A0A6G1DSG4_9ORYZ</name>
<dbReference type="InterPro" id="IPR002885">
    <property type="entry name" value="PPR_rpt"/>
</dbReference>
<evidence type="ECO:0000256" key="2">
    <source>
        <dbReference type="ARBA" id="ARBA00022946"/>
    </source>
</evidence>
<dbReference type="NCBIfam" id="TIGR00756">
    <property type="entry name" value="PPR"/>
    <property type="match status" value="2"/>
</dbReference>
<evidence type="ECO:0000256" key="1">
    <source>
        <dbReference type="ARBA" id="ARBA00022737"/>
    </source>
</evidence>
<dbReference type="InterPro" id="IPR046848">
    <property type="entry name" value="E_motif"/>
</dbReference>
<dbReference type="InterPro" id="IPR046960">
    <property type="entry name" value="PPR_At4g14850-like_plant"/>
</dbReference>
<dbReference type="GO" id="GO:0008270">
    <property type="term" value="F:zinc ion binding"/>
    <property type="evidence" value="ECO:0007669"/>
    <property type="project" value="InterPro"/>
</dbReference>
<evidence type="ECO:0000313" key="6">
    <source>
        <dbReference type="Proteomes" id="UP000479710"/>
    </source>
</evidence>
<feature type="domain" description="DYW" evidence="4">
    <location>
        <begin position="368"/>
        <end position="434"/>
    </location>
</feature>
<proteinExistence type="predicted"/>
<evidence type="ECO:0000259" key="4">
    <source>
        <dbReference type="Pfam" id="PF14432"/>
    </source>
</evidence>
<dbReference type="PROSITE" id="PS51375">
    <property type="entry name" value="PPR"/>
    <property type="match status" value="1"/>
</dbReference>
<dbReference type="OrthoDB" id="185373at2759"/>
<feature type="repeat" description="PPR" evidence="3">
    <location>
        <begin position="188"/>
        <end position="222"/>
    </location>
</feature>
<gene>
    <name evidence="5" type="ORF">E2562_036287</name>
</gene>
<dbReference type="PANTHER" id="PTHR47926">
    <property type="entry name" value="PENTATRICOPEPTIDE REPEAT-CONTAINING PROTEIN"/>
    <property type="match status" value="1"/>
</dbReference>
<evidence type="ECO:0000256" key="3">
    <source>
        <dbReference type="PROSITE-ProRule" id="PRU00708"/>
    </source>
</evidence>
<dbReference type="Gene3D" id="1.25.40.10">
    <property type="entry name" value="Tetratricopeptide repeat domain"/>
    <property type="match status" value="2"/>
</dbReference>
<accession>A0A6G1DSG4</accession>
<evidence type="ECO:0000313" key="5">
    <source>
        <dbReference type="EMBL" id="KAF0915437.1"/>
    </source>
</evidence>
<dbReference type="GO" id="GO:0003723">
    <property type="term" value="F:RNA binding"/>
    <property type="evidence" value="ECO:0007669"/>
    <property type="project" value="InterPro"/>
</dbReference>
<dbReference type="Proteomes" id="UP000479710">
    <property type="component" value="Unassembled WGS sequence"/>
</dbReference>
<dbReference type="InterPro" id="IPR032867">
    <property type="entry name" value="DYW_dom"/>
</dbReference>
<dbReference type="Pfam" id="PF14432">
    <property type="entry name" value="DYW_deaminase"/>
    <property type="match status" value="1"/>
</dbReference>
<keyword evidence="6" id="KW-1185">Reference proteome</keyword>
<comment type="caution">
    <text evidence="5">The sequence shown here is derived from an EMBL/GenBank/DDBJ whole genome shotgun (WGS) entry which is preliminary data.</text>
</comment>
<organism evidence="5 6">
    <name type="scientific">Oryza meyeriana var. granulata</name>
    <dbReference type="NCBI Taxonomy" id="110450"/>
    <lineage>
        <taxon>Eukaryota</taxon>
        <taxon>Viridiplantae</taxon>
        <taxon>Streptophyta</taxon>
        <taxon>Embryophyta</taxon>
        <taxon>Tracheophyta</taxon>
        <taxon>Spermatophyta</taxon>
        <taxon>Magnoliopsida</taxon>
        <taxon>Liliopsida</taxon>
        <taxon>Poales</taxon>
        <taxon>Poaceae</taxon>
        <taxon>BOP clade</taxon>
        <taxon>Oryzoideae</taxon>
        <taxon>Oryzeae</taxon>
        <taxon>Oryzinae</taxon>
        <taxon>Oryza</taxon>
        <taxon>Oryza meyeriana</taxon>
    </lineage>
</organism>
<dbReference type="GO" id="GO:0009451">
    <property type="term" value="P:RNA modification"/>
    <property type="evidence" value="ECO:0007669"/>
    <property type="project" value="InterPro"/>
</dbReference>
<reference evidence="5 6" key="1">
    <citation type="submission" date="2019-11" db="EMBL/GenBank/DDBJ databases">
        <title>Whole genome sequence of Oryza granulata.</title>
        <authorList>
            <person name="Li W."/>
        </authorList>
    </citation>
    <scope>NUCLEOTIDE SEQUENCE [LARGE SCALE GENOMIC DNA]</scope>
    <source>
        <strain evidence="6">cv. Menghai</strain>
        <tissue evidence="5">Leaf</tissue>
    </source>
</reference>
<dbReference type="Pfam" id="PF20431">
    <property type="entry name" value="E_motif"/>
    <property type="match status" value="1"/>
</dbReference>
<keyword evidence="2" id="KW-0809">Transit peptide</keyword>
<dbReference type="Pfam" id="PF13041">
    <property type="entry name" value="PPR_2"/>
    <property type="match status" value="1"/>
</dbReference>